<sequence>MRRTPTGFPDLPAHATSEPSDARRRRGRRNQIAGLLAEDCVARHYARRGGVILERRLRTPGGELDLVVLDGPILVFVEVKRRMRAVPADEVVTHRQWRRLEAAATHYMMSAAEKTGAIRGCRFDLAIVGPDAVPQIIENARSFDEH</sequence>
<dbReference type="Pfam" id="PF02021">
    <property type="entry name" value="UPF0102"/>
    <property type="match status" value="1"/>
</dbReference>
<evidence type="ECO:0000313" key="4">
    <source>
        <dbReference type="EMBL" id="MBK0400485.1"/>
    </source>
</evidence>
<dbReference type="GO" id="GO:0003676">
    <property type="term" value="F:nucleic acid binding"/>
    <property type="evidence" value="ECO:0007669"/>
    <property type="project" value="InterPro"/>
</dbReference>
<dbReference type="InterPro" id="IPR003509">
    <property type="entry name" value="UPF0102_YraN-like"/>
</dbReference>
<dbReference type="InterPro" id="IPR011335">
    <property type="entry name" value="Restrct_endonuc-II-like"/>
</dbReference>
<dbReference type="SUPFAM" id="SSF52980">
    <property type="entry name" value="Restriction endonuclease-like"/>
    <property type="match status" value="1"/>
</dbReference>
<reference evidence="4" key="1">
    <citation type="submission" date="2020-12" db="EMBL/GenBank/DDBJ databases">
        <title>Bacterial taxonomy.</title>
        <authorList>
            <person name="Pan X."/>
        </authorList>
    </citation>
    <scope>NUCLEOTIDE SEQUENCE</scope>
    <source>
        <strain evidence="4">M0105</strain>
    </source>
</reference>
<accession>A0A8J7M9Z1</accession>
<name>A0A8J7M9Z1_9RHOB</name>
<comment type="caution">
    <text evidence="4">The sequence shown here is derived from an EMBL/GenBank/DDBJ whole genome shotgun (WGS) entry which is preliminary data.</text>
</comment>
<evidence type="ECO:0000256" key="2">
    <source>
        <dbReference type="HAMAP-Rule" id="MF_00048"/>
    </source>
</evidence>
<comment type="similarity">
    <text evidence="1 2">Belongs to the UPF0102 family.</text>
</comment>
<protein>
    <recommendedName>
        <fullName evidence="2">UPF0102 protein H0I76_14890</fullName>
    </recommendedName>
</protein>
<proteinExistence type="inferred from homology"/>
<dbReference type="AlphaFoldDB" id="A0A8J7M9Z1"/>
<gene>
    <name evidence="4" type="ORF">H0I76_14890</name>
</gene>
<dbReference type="HAMAP" id="MF_00048">
    <property type="entry name" value="UPF0102"/>
    <property type="match status" value="1"/>
</dbReference>
<dbReference type="PANTHER" id="PTHR34039">
    <property type="entry name" value="UPF0102 PROTEIN YRAN"/>
    <property type="match status" value="1"/>
</dbReference>
<feature type="region of interest" description="Disordered" evidence="3">
    <location>
        <begin position="1"/>
        <end position="26"/>
    </location>
</feature>
<dbReference type="RefSeq" id="WP_200611347.1">
    <property type="nucleotide sequence ID" value="NZ_JAEHHL010000009.1"/>
</dbReference>
<evidence type="ECO:0000313" key="5">
    <source>
        <dbReference type="Proteomes" id="UP000655420"/>
    </source>
</evidence>
<evidence type="ECO:0000256" key="1">
    <source>
        <dbReference type="ARBA" id="ARBA00006738"/>
    </source>
</evidence>
<dbReference type="Gene3D" id="3.40.1350.10">
    <property type="match status" value="1"/>
</dbReference>
<dbReference type="Proteomes" id="UP000655420">
    <property type="component" value="Unassembled WGS sequence"/>
</dbReference>
<dbReference type="PANTHER" id="PTHR34039:SF1">
    <property type="entry name" value="UPF0102 PROTEIN YRAN"/>
    <property type="match status" value="1"/>
</dbReference>
<dbReference type="InterPro" id="IPR011856">
    <property type="entry name" value="tRNA_endonuc-like_dom_sf"/>
</dbReference>
<organism evidence="4 5">
    <name type="scientific">Thermohalobaculum xanthum</name>
    <dbReference type="NCBI Taxonomy" id="2753746"/>
    <lineage>
        <taxon>Bacteria</taxon>
        <taxon>Pseudomonadati</taxon>
        <taxon>Pseudomonadota</taxon>
        <taxon>Alphaproteobacteria</taxon>
        <taxon>Rhodobacterales</taxon>
        <taxon>Paracoccaceae</taxon>
        <taxon>Thermohalobaculum</taxon>
    </lineage>
</organism>
<dbReference type="EMBL" id="JAEHHL010000009">
    <property type="protein sequence ID" value="MBK0400485.1"/>
    <property type="molecule type" value="Genomic_DNA"/>
</dbReference>
<evidence type="ECO:0000256" key="3">
    <source>
        <dbReference type="SAM" id="MobiDB-lite"/>
    </source>
</evidence>
<keyword evidence="5" id="KW-1185">Reference proteome</keyword>